<reference evidence="2 3" key="1">
    <citation type="submission" date="2020-08" db="EMBL/GenBank/DDBJ databases">
        <title>Genomic Encyclopedia of Type Strains, Phase IV (KMG-IV): sequencing the most valuable type-strain genomes for metagenomic binning, comparative biology and taxonomic classification.</title>
        <authorList>
            <person name="Goeker M."/>
        </authorList>
    </citation>
    <scope>NUCLEOTIDE SEQUENCE [LARGE SCALE GENOMIC DNA]</scope>
    <source>
        <strain evidence="2 3">DSM 40141</strain>
    </source>
</reference>
<feature type="transmembrane region" description="Helical" evidence="1">
    <location>
        <begin position="58"/>
        <end position="76"/>
    </location>
</feature>
<dbReference type="AlphaFoldDB" id="A0A7X0LQA6"/>
<protein>
    <recommendedName>
        <fullName evidence="4">Integral membrane protein</fullName>
    </recommendedName>
</protein>
<dbReference type="EMBL" id="JACHEM010000010">
    <property type="protein sequence ID" value="MBB6437413.1"/>
    <property type="molecule type" value="Genomic_DNA"/>
</dbReference>
<evidence type="ECO:0000256" key="1">
    <source>
        <dbReference type="SAM" id="Phobius"/>
    </source>
</evidence>
<keyword evidence="3" id="KW-1185">Reference proteome</keyword>
<proteinExistence type="predicted"/>
<evidence type="ECO:0000313" key="2">
    <source>
        <dbReference type="EMBL" id="MBB6437413.1"/>
    </source>
</evidence>
<sequence length="92" mass="9437">MIWEALGSVVLGLALAWAADSRLSDRLPSRSRVLTAGLVGALFGAYLTHMAVGPGHPLATLLGAGAVGAVTLSLLLRPSGPPRRVRRRSAAA</sequence>
<evidence type="ECO:0000313" key="3">
    <source>
        <dbReference type="Proteomes" id="UP000540423"/>
    </source>
</evidence>
<name>A0A7X0LQA6_9ACTN</name>
<accession>A0A7X0LQA6</accession>
<keyword evidence="1" id="KW-0472">Membrane</keyword>
<keyword evidence="1" id="KW-1133">Transmembrane helix</keyword>
<keyword evidence="1" id="KW-0812">Transmembrane</keyword>
<dbReference type="Proteomes" id="UP000540423">
    <property type="component" value="Unassembled WGS sequence"/>
</dbReference>
<evidence type="ECO:0008006" key="4">
    <source>
        <dbReference type="Google" id="ProtNLM"/>
    </source>
</evidence>
<organism evidence="2 3">
    <name type="scientific">Streptomyces candidus</name>
    <dbReference type="NCBI Taxonomy" id="67283"/>
    <lineage>
        <taxon>Bacteria</taxon>
        <taxon>Bacillati</taxon>
        <taxon>Actinomycetota</taxon>
        <taxon>Actinomycetes</taxon>
        <taxon>Kitasatosporales</taxon>
        <taxon>Streptomycetaceae</taxon>
        <taxon>Streptomyces</taxon>
    </lineage>
</organism>
<comment type="caution">
    <text evidence="2">The sequence shown here is derived from an EMBL/GenBank/DDBJ whole genome shotgun (WGS) entry which is preliminary data.</text>
</comment>
<gene>
    <name evidence="2" type="ORF">HNQ79_003914</name>
</gene>
<dbReference type="RefSeq" id="WP_185032743.1">
    <property type="nucleotide sequence ID" value="NZ_BNBN01000014.1"/>
</dbReference>